<keyword evidence="3" id="KW-1185">Reference proteome</keyword>
<feature type="domain" description="Glycosyltransferase subfamily 4-like N-terminal" evidence="1">
    <location>
        <begin position="24"/>
        <end position="175"/>
    </location>
</feature>
<accession>A0ABW3H3W7</accession>
<protein>
    <submittedName>
        <fullName evidence="2">Glycosyltransferase</fullName>
    </submittedName>
</protein>
<dbReference type="Proteomes" id="UP001596977">
    <property type="component" value="Unassembled WGS sequence"/>
</dbReference>
<evidence type="ECO:0000313" key="3">
    <source>
        <dbReference type="Proteomes" id="UP001596977"/>
    </source>
</evidence>
<dbReference type="EMBL" id="JBHTJG010000002">
    <property type="protein sequence ID" value="MFD0946138.1"/>
    <property type="molecule type" value="Genomic_DNA"/>
</dbReference>
<name>A0ABW3H3W7_9SPHN</name>
<dbReference type="Pfam" id="PF13579">
    <property type="entry name" value="Glyco_trans_4_4"/>
    <property type="match status" value="1"/>
</dbReference>
<dbReference type="Gene3D" id="3.40.50.2000">
    <property type="entry name" value="Glycogen Phosphorylase B"/>
    <property type="match status" value="2"/>
</dbReference>
<proteinExistence type="predicted"/>
<comment type="caution">
    <text evidence="2">The sequence shown here is derived from an EMBL/GenBank/DDBJ whole genome shotgun (WGS) entry which is preliminary data.</text>
</comment>
<sequence length="389" mass="42114">MRIAYLTEWSPYAESGVLRKMIGQIAAWRAAGHEAEIFTVVPPQDRPAAPGFDAHGRVIGAIGQAMLDRHPRARLGFVNKIVTVPRLRRALRAFGTDLIYYRQNGPWYPGLGGILRRWPSVAEINTYEGAENRLWGGTFNRFQAATRARVLTSVGGFVCMTREIAEHEAWAGKPAAVIGNAFWGDPSPASPAGNADPAFVFTGSPMTLDDSANWHGVDKIFALAEAMPASAFHVAGMTAADFADRPIPPNLVFHGMLGAAALSALYARCDIGLGTLALHRKAMEEACPLKVREYLMHGLPVVIGYREAQEELNTAPYVLPVGNHEANVREAIPRIAAFAREWTGRRVTADLSFLTSAAIEAKRLAFLAQVAGRQEPVLPKLASGTVPAS</sequence>
<organism evidence="2 3">
    <name type="scientific">Sphingomonas canadensis</name>
    <dbReference type="NCBI Taxonomy" id="1219257"/>
    <lineage>
        <taxon>Bacteria</taxon>
        <taxon>Pseudomonadati</taxon>
        <taxon>Pseudomonadota</taxon>
        <taxon>Alphaproteobacteria</taxon>
        <taxon>Sphingomonadales</taxon>
        <taxon>Sphingomonadaceae</taxon>
        <taxon>Sphingomonas</taxon>
    </lineage>
</organism>
<dbReference type="SUPFAM" id="SSF53756">
    <property type="entry name" value="UDP-Glycosyltransferase/glycogen phosphorylase"/>
    <property type="match status" value="1"/>
</dbReference>
<dbReference type="RefSeq" id="WP_264943078.1">
    <property type="nucleotide sequence ID" value="NZ_JAPDRA010000002.1"/>
</dbReference>
<dbReference type="InterPro" id="IPR028098">
    <property type="entry name" value="Glyco_trans_4-like_N"/>
</dbReference>
<reference evidence="3" key="1">
    <citation type="journal article" date="2019" name="Int. J. Syst. Evol. Microbiol.">
        <title>The Global Catalogue of Microorganisms (GCM) 10K type strain sequencing project: providing services to taxonomists for standard genome sequencing and annotation.</title>
        <authorList>
            <consortium name="The Broad Institute Genomics Platform"/>
            <consortium name="The Broad Institute Genome Sequencing Center for Infectious Disease"/>
            <person name="Wu L."/>
            <person name="Ma J."/>
        </authorList>
    </citation>
    <scope>NUCLEOTIDE SEQUENCE [LARGE SCALE GENOMIC DNA]</scope>
    <source>
        <strain evidence="3">CCUG 62982</strain>
    </source>
</reference>
<evidence type="ECO:0000313" key="2">
    <source>
        <dbReference type="EMBL" id="MFD0946138.1"/>
    </source>
</evidence>
<evidence type="ECO:0000259" key="1">
    <source>
        <dbReference type="Pfam" id="PF13579"/>
    </source>
</evidence>
<gene>
    <name evidence="2" type="ORF">ACFQ1E_07310</name>
</gene>